<evidence type="ECO:0000313" key="1">
    <source>
        <dbReference type="EMBL" id="MCI72738.1"/>
    </source>
</evidence>
<protein>
    <submittedName>
        <fullName evidence="1">Uncharacterized protein</fullName>
    </submittedName>
</protein>
<keyword evidence="2" id="KW-1185">Reference proteome</keyword>
<sequence>MPSSHDSFRNCHR</sequence>
<comment type="caution">
    <text evidence="1">The sequence shown here is derived from an EMBL/GenBank/DDBJ whole genome shotgun (WGS) entry which is preliminary data.</text>
</comment>
<evidence type="ECO:0000313" key="2">
    <source>
        <dbReference type="Proteomes" id="UP000265520"/>
    </source>
</evidence>
<dbReference type="Proteomes" id="UP000265520">
    <property type="component" value="Unassembled WGS sequence"/>
</dbReference>
<feature type="non-terminal residue" evidence="1">
    <location>
        <position position="13"/>
    </location>
</feature>
<reference evidence="1 2" key="1">
    <citation type="journal article" date="2018" name="Front. Plant Sci.">
        <title>Red Clover (Trifolium pratense) and Zigzag Clover (T. medium) - A Picture of Genomic Similarities and Differences.</title>
        <authorList>
            <person name="Dluhosova J."/>
            <person name="Istvanek J."/>
            <person name="Nedelnik J."/>
            <person name="Repkova J."/>
        </authorList>
    </citation>
    <scope>NUCLEOTIDE SEQUENCE [LARGE SCALE GENOMIC DNA]</scope>
    <source>
        <strain evidence="2">cv. 10/8</strain>
        <tissue evidence="1">Leaf</tissue>
    </source>
</reference>
<accession>A0A392UII6</accession>
<proteinExistence type="predicted"/>
<dbReference type="EMBL" id="LXQA010824405">
    <property type="protein sequence ID" value="MCI72738.1"/>
    <property type="molecule type" value="Genomic_DNA"/>
</dbReference>
<name>A0A392UII6_9FABA</name>
<organism evidence="1 2">
    <name type="scientific">Trifolium medium</name>
    <dbReference type="NCBI Taxonomy" id="97028"/>
    <lineage>
        <taxon>Eukaryota</taxon>
        <taxon>Viridiplantae</taxon>
        <taxon>Streptophyta</taxon>
        <taxon>Embryophyta</taxon>
        <taxon>Tracheophyta</taxon>
        <taxon>Spermatophyta</taxon>
        <taxon>Magnoliopsida</taxon>
        <taxon>eudicotyledons</taxon>
        <taxon>Gunneridae</taxon>
        <taxon>Pentapetalae</taxon>
        <taxon>rosids</taxon>
        <taxon>fabids</taxon>
        <taxon>Fabales</taxon>
        <taxon>Fabaceae</taxon>
        <taxon>Papilionoideae</taxon>
        <taxon>50 kb inversion clade</taxon>
        <taxon>NPAAA clade</taxon>
        <taxon>Hologalegina</taxon>
        <taxon>IRL clade</taxon>
        <taxon>Trifolieae</taxon>
        <taxon>Trifolium</taxon>
    </lineage>
</organism>